<keyword evidence="12" id="KW-1185">Reference proteome</keyword>
<gene>
    <name evidence="9" type="primary">GET1</name>
    <name evidence="11" type="ORF">CANARDRAFT_234991</name>
</gene>
<dbReference type="PANTHER" id="PTHR42650:SF1">
    <property type="entry name" value="GUIDED ENTRY OF TAIL-ANCHORED PROTEINS FACTOR 1"/>
    <property type="match status" value="1"/>
</dbReference>
<accession>A0A1E4T038</accession>
<keyword evidence="7" id="KW-0175">Coiled coil</keyword>
<dbReference type="InterPro" id="IPR029012">
    <property type="entry name" value="Helix_hairpin_bin_sf"/>
</dbReference>
<feature type="transmembrane region" description="Helical" evidence="10">
    <location>
        <begin position="6"/>
        <end position="24"/>
    </location>
</feature>
<dbReference type="GO" id="GO:0016192">
    <property type="term" value="P:vesicle-mediated transport"/>
    <property type="evidence" value="ECO:0007669"/>
    <property type="project" value="UniProtKB-KW"/>
</dbReference>
<protein>
    <recommendedName>
        <fullName evidence="9">Golgi to ER traffic protein 1</fullName>
    </recommendedName>
    <alternativeName>
        <fullName evidence="9">Guided entry of tail-anchored proteins 1</fullName>
    </alternativeName>
</protein>
<dbReference type="GO" id="GO:0005789">
    <property type="term" value="C:endoplasmic reticulum membrane"/>
    <property type="evidence" value="ECO:0007669"/>
    <property type="project" value="UniProtKB-SubCell"/>
</dbReference>
<keyword evidence="8 9" id="KW-0472">Membrane</keyword>
<comment type="similarity">
    <text evidence="1 9">Belongs to the WRB/GET1 family.</text>
</comment>
<name>A0A1E4T038_9ASCO</name>
<feature type="topological domain" description="Lumenal" evidence="9">
    <location>
        <begin position="1"/>
        <end position="6"/>
    </location>
</feature>
<evidence type="ECO:0000256" key="6">
    <source>
        <dbReference type="ARBA" id="ARBA00022989"/>
    </source>
</evidence>
<keyword evidence="2 9" id="KW-0813">Transport</keyword>
<evidence type="ECO:0000256" key="5">
    <source>
        <dbReference type="ARBA" id="ARBA00022892"/>
    </source>
</evidence>
<keyword evidence="4 9" id="KW-0256">Endoplasmic reticulum</keyword>
<reference evidence="12" key="1">
    <citation type="submission" date="2016-04" db="EMBL/GenBank/DDBJ databases">
        <title>Comparative genomics of biotechnologically important yeasts.</title>
        <authorList>
            <consortium name="DOE Joint Genome Institute"/>
            <person name="Riley R."/>
            <person name="Haridas S."/>
            <person name="Wolfe K.H."/>
            <person name="Lopes M.R."/>
            <person name="Hittinger C.T."/>
            <person name="Goker M."/>
            <person name="Salamov A."/>
            <person name="Wisecaver J."/>
            <person name="Long T.M."/>
            <person name="Aerts A.L."/>
            <person name="Barry K."/>
            <person name="Choi C."/>
            <person name="Clum A."/>
            <person name="Coughlan A.Y."/>
            <person name="Deshpande S."/>
            <person name="Douglass A.P."/>
            <person name="Hanson S.J."/>
            <person name="Klenk H.-P."/>
            <person name="Labutti K."/>
            <person name="Lapidus A."/>
            <person name="Lindquist E."/>
            <person name="Lipzen A."/>
            <person name="Meier-Kolthoff J.P."/>
            <person name="Ohm R.A."/>
            <person name="Otillar R.P."/>
            <person name="Pangilinan J."/>
            <person name="Peng Y."/>
            <person name="Rokas A."/>
            <person name="Rosa C.A."/>
            <person name="Scheuner C."/>
            <person name="Sibirny A.A."/>
            <person name="Slot J.C."/>
            <person name="Stielow J.B."/>
            <person name="Sun H."/>
            <person name="Kurtzman C.P."/>
            <person name="Blackwell M."/>
            <person name="Grigoriev I.V."/>
            <person name="Jeffries T.W."/>
        </authorList>
    </citation>
    <scope>NUCLEOTIDE SEQUENCE [LARGE SCALE GENOMIC DNA]</scope>
    <source>
        <strain evidence="12">NRRL YB-2248</strain>
    </source>
</reference>
<dbReference type="EMBL" id="KV453854">
    <property type="protein sequence ID" value="ODV85071.1"/>
    <property type="molecule type" value="Genomic_DNA"/>
</dbReference>
<organism evidence="11 12">
    <name type="scientific">[Candida] arabinofermentans NRRL YB-2248</name>
    <dbReference type="NCBI Taxonomy" id="983967"/>
    <lineage>
        <taxon>Eukaryota</taxon>
        <taxon>Fungi</taxon>
        <taxon>Dikarya</taxon>
        <taxon>Ascomycota</taxon>
        <taxon>Saccharomycotina</taxon>
        <taxon>Pichiomycetes</taxon>
        <taxon>Pichiales</taxon>
        <taxon>Pichiaceae</taxon>
        <taxon>Ogataea</taxon>
        <taxon>Ogataea/Candida clade</taxon>
    </lineage>
</organism>
<dbReference type="PANTHER" id="PTHR42650">
    <property type="entry name" value="TAIL-ANCHORED PROTEIN INSERTION RECEPTOR WRB"/>
    <property type="match status" value="1"/>
</dbReference>
<dbReference type="GO" id="GO:0000139">
    <property type="term" value="C:Golgi membrane"/>
    <property type="evidence" value="ECO:0007669"/>
    <property type="project" value="UniProtKB-SubCell"/>
</dbReference>
<evidence type="ECO:0000256" key="4">
    <source>
        <dbReference type="ARBA" id="ARBA00022824"/>
    </source>
</evidence>
<evidence type="ECO:0000256" key="10">
    <source>
        <dbReference type="SAM" id="Phobius"/>
    </source>
</evidence>
<sequence>MQNSTLLFWISLLTIVSNILSITGHSKFEQFVFRTYTKATQSSKYAQYKKLKDEQISINRERSLLSAQDNYAKWTKLNRKFDQLSEKLAAIESELNMNKVKVESTIKLALKFTTVVPITLMKVWYSRTSLFYIPQGVFPWFMNYFVINFPFMTKGSVGIFFWCFCLNRVFWCLYDILKFFFIDEKVEKPTKLNVDADSTTVSTKKTE</sequence>
<comment type="subcellular location">
    <subcellularLocation>
        <location evidence="9">Endoplasmic reticulum membrane</location>
        <topology evidence="9">Multi-pass membrane protein</topology>
    </subcellularLocation>
    <subcellularLocation>
        <location evidence="9">Golgi apparatus membrane</location>
        <topology evidence="9">Multi-pass membrane protein</topology>
    </subcellularLocation>
</comment>
<dbReference type="GO" id="GO:0043495">
    <property type="term" value="F:protein-membrane adaptor activity"/>
    <property type="evidence" value="ECO:0007669"/>
    <property type="project" value="TreeGrafter"/>
</dbReference>
<comment type="caution">
    <text evidence="9">Lacks conserved residue(s) required for the propagation of feature annotation.</text>
</comment>
<feature type="topological domain" description="Cytoplasmic" evidence="9">
    <location>
        <begin position="174"/>
        <end position="207"/>
    </location>
</feature>
<dbReference type="Gene3D" id="1.10.287.660">
    <property type="entry name" value="Helix hairpin bin"/>
    <property type="match status" value="1"/>
</dbReference>
<dbReference type="Proteomes" id="UP000094801">
    <property type="component" value="Unassembled WGS sequence"/>
</dbReference>
<evidence type="ECO:0000256" key="9">
    <source>
        <dbReference type="HAMAP-Rule" id="MF_03113"/>
    </source>
</evidence>
<comment type="subunit">
    <text evidence="9">Component of the Golgi to ER traffic (GET) complex, which is composed of GET1, GET2 and GET3. Within the complex, GET1 and GET2 form a heterotetramer which is stabilized by phosphatidylinositol binding and which binds to the GET3 homodimer.</text>
</comment>
<evidence type="ECO:0000313" key="12">
    <source>
        <dbReference type="Proteomes" id="UP000094801"/>
    </source>
</evidence>
<dbReference type="HAMAP" id="MF_03113">
    <property type="entry name" value="Get1"/>
    <property type="match status" value="1"/>
</dbReference>
<dbReference type="STRING" id="983967.A0A1E4T038"/>
<evidence type="ECO:0000256" key="8">
    <source>
        <dbReference type="ARBA" id="ARBA00023136"/>
    </source>
</evidence>
<dbReference type="OrthoDB" id="69461at2759"/>
<evidence type="ECO:0000313" key="11">
    <source>
        <dbReference type="EMBL" id="ODV85071.1"/>
    </source>
</evidence>
<evidence type="ECO:0000256" key="7">
    <source>
        <dbReference type="ARBA" id="ARBA00023054"/>
    </source>
</evidence>
<keyword evidence="6 9" id="KW-1133">Transmembrane helix</keyword>
<evidence type="ECO:0000256" key="3">
    <source>
        <dbReference type="ARBA" id="ARBA00022692"/>
    </source>
</evidence>
<comment type="function">
    <text evidence="9">Required for the post-translational delivery of tail-anchored (TA) proteins to the endoplasmic reticulum. Together with GET2, acts as a membrane receptor for soluble GET3, which recognizes and selectively binds the transmembrane domain of TA proteins in the cytosol. The GET complex cooperates with the HDEL receptor ERD2 to mediate the ATP-dependent retrieval of resident ER proteins that contain a C-terminal H-D-E-L retention signal from the Golgi to the ER.</text>
</comment>
<dbReference type="GO" id="GO:0071816">
    <property type="term" value="P:tail-anchored membrane protein insertion into ER membrane"/>
    <property type="evidence" value="ECO:0007669"/>
    <property type="project" value="InterPro"/>
</dbReference>
<keyword evidence="5 9" id="KW-0931">ER-Golgi transport</keyword>
<proteinExistence type="inferred from homology"/>
<evidence type="ECO:0000256" key="1">
    <source>
        <dbReference type="ARBA" id="ARBA00010799"/>
    </source>
</evidence>
<dbReference type="InterPro" id="IPR027538">
    <property type="entry name" value="Get1_fungi"/>
</dbReference>
<dbReference type="AlphaFoldDB" id="A0A1E4T038"/>
<dbReference type="GO" id="GO:0043529">
    <property type="term" value="C:GET complex"/>
    <property type="evidence" value="ECO:0007669"/>
    <property type="project" value="UniProtKB-UniRule"/>
</dbReference>
<keyword evidence="3 9" id="KW-0812">Transmembrane</keyword>
<dbReference type="InterPro" id="IPR028945">
    <property type="entry name" value="Get1"/>
</dbReference>
<dbReference type="Pfam" id="PF04420">
    <property type="entry name" value="CHD5"/>
    <property type="match status" value="1"/>
</dbReference>
<evidence type="ECO:0000256" key="2">
    <source>
        <dbReference type="ARBA" id="ARBA00022448"/>
    </source>
</evidence>
<keyword evidence="9" id="KW-0333">Golgi apparatus</keyword>